<dbReference type="Gene3D" id="3.40.390.10">
    <property type="entry name" value="Collagenase (Catalytic Domain)"/>
    <property type="match status" value="1"/>
</dbReference>
<proteinExistence type="inferred from homology"/>
<reference evidence="5 6" key="1">
    <citation type="journal article" date="2018" name="Plant J.">
        <title>Genome sequences of Chlorella sorokiniana UTEX 1602 and Micractinium conductrix SAG 241.80: implications to maltose excretion by a green alga.</title>
        <authorList>
            <person name="Arriola M.B."/>
            <person name="Velmurugan N."/>
            <person name="Zhang Y."/>
            <person name="Plunkett M.H."/>
            <person name="Hondzo H."/>
            <person name="Barney B.M."/>
        </authorList>
    </citation>
    <scope>NUCLEOTIDE SEQUENCE [LARGE SCALE GENOMIC DNA]</scope>
    <source>
        <strain evidence="6">UTEX 1602</strain>
    </source>
</reference>
<evidence type="ECO:0000259" key="4">
    <source>
        <dbReference type="Pfam" id="PF05572"/>
    </source>
</evidence>
<keyword evidence="3" id="KW-0472">Membrane</keyword>
<feature type="compositionally biased region" description="Low complexity" evidence="2">
    <location>
        <begin position="82"/>
        <end position="93"/>
    </location>
</feature>
<comment type="similarity">
    <text evidence="1">Belongs to the peptidase M43B family.</text>
</comment>
<feature type="transmembrane region" description="Helical" evidence="3">
    <location>
        <begin position="43"/>
        <end position="67"/>
    </location>
</feature>
<comment type="caution">
    <text evidence="5">The sequence shown here is derived from an EMBL/GenBank/DDBJ whole genome shotgun (WGS) entry which is preliminary data.</text>
</comment>
<keyword evidence="6" id="KW-1185">Reference proteome</keyword>
<evidence type="ECO:0000256" key="2">
    <source>
        <dbReference type="SAM" id="MobiDB-lite"/>
    </source>
</evidence>
<dbReference type="InterPro" id="IPR008754">
    <property type="entry name" value="Peptidase_M43"/>
</dbReference>
<keyword evidence="3" id="KW-1133">Transmembrane helix</keyword>
<protein>
    <submittedName>
        <fullName evidence="5">Metalloprotease 1</fullName>
    </submittedName>
</protein>
<dbReference type="OrthoDB" id="536211at2759"/>
<sequence>MSSTGSCAKDEGSCGAGESQQEREPPVPARWATYSRRARRWKVWATTPGLLLALGIVLLAVGAALVATPLTIARTRRGGGSAQRPQPQAQPASVNAEGVPIGATPADQQQQDELADCRVQLRNRTAYTEAAAAAEARLLGAAAAALPRPELQRAVDGLPPLLFGTVFWVLVSQSHPWAPEFQAAAATQVDVLNAAFEGLNWRFRLDGVVQVPAAALENITDSRSGSSDCSNADDVEYDEGSSGDCPSSGSGSGDAVVEQCLLRWAHLERVLLPSAAGGTAAVSSNSSGSGLSSGGGQPDPPAIHVVVCEPQGVNGAALVLGDAAADGQEGDGEGGGSGAPSGGTVLLRRGALWQSRTSLVHQLGHYFGLPHPFPDDKHTCKVDGDGVADTPQQYASNSGCQEVGDDQHVCPAAEDGPVAASELPVPIVNYMDLTNDTCRRHFTLGQEARMQAMLRWHRPRLFAAASAVPPPQQAPAWEAAWQSGLPPAAVQQRQREAVLHLALQALNSSSGSSSAAVQSTSVASSSRSGNVEALVQAAADAVVLYADGWAQAGLAADGQLSTALQNCACLGPDAAGRLFWTGQLNNSYPIAAVRLLLPIQPEGNSTGSSSGGTGDSSQDAAAGDAADAEASGADDGTAPGEAAAPTQEAAATAPAPAPAPAAAAAAAGPAAVPAPLLSVEVRIGDSLDHTQNQLCTGQLSLQQGQPMHEVWCDAPLPAGRYVTVAVAAAAAAQQQQQPQVCLCEVQALPAVSIAPGISSSSSSSSSSSGGRDDAPDGVPSGLPAAPLNLTAAVATQSSEAKAGQRGAASAALARWPPQLGRQQCSSTGGERAPWWSLDTGLDGAWVRGLRLSLPLPCMHEAVLGDRNASARTAQDCVPPLPANLTVLVGDVPPAQLLARTPGSRDGSSVCAAGGAVPAGQPTVIDCGRFMHGRYITVTASAPLGTTLSLCNVQLLGGEELPLSQHMQPQRKQQRRKGSGAAAGGTSTGTGALRVAPASLQPNATLPIDGDSGSCLLVPAINGSSNSTSSWQLQLDGTYSVLAVRLAAAAAAAGPAGNGSQAASSGTITVSLLDAGGAEVASWRTAGSSGGSSGSGGSSESAPVLLELPAATHAAAVRVEGFASLCDLQLLVASQRMVGAYQLAPLASLGSGGTSLQRGNPSQAAGQWQVLDAASGSALNGSLATALLDGDPTTCAELRPVATLGGLGPLQPLAVEVQLDRPVRLEAVRLVVSARRNVTVKAAAPRSQGAPRLDFSVAWPAAATCQERLELPSWQPVYAACQPPAGTAAASGGAPLLTDRLLLQLAQPPAAANATADELTLQLCELALFGLPAAAGS</sequence>
<feature type="region of interest" description="Disordered" evidence="2">
    <location>
        <begin position="282"/>
        <end position="304"/>
    </location>
</feature>
<keyword evidence="3" id="KW-0812">Transmembrane</keyword>
<dbReference type="Pfam" id="PF05572">
    <property type="entry name" value="Peptidase_M43"/>
    <property type="match status" value="1"/>
</dbReference>
<dbReference type="STRING" id="3076.A0A2P6TJ32"/>
<evidence type="ECO:0000256" key="3">
    <source>
        <dbReference type="SAM" id="Phobius"/>
    </source>
</evidence>
<feature type="region of interest" description="Disordered" evidence="2">
    <location>
        <begin position="755"/>
        <end position="785"/>
    </location>
</feature>
<feature type="compositionally biased region" description="Acidic residues" evidence="2">
    <location>
        <begin position="231"/>
        <end position="241"/>
    </location>
</feature>
<evidence type="ECO:0000313" key="5">
    <source>
        <dbReference type="EMBL" id="PRW39243.1"/>
    </source>
</evidence>
<feature type="domain" description="Peptidase M43 pregnancy-associated plasma-A" evidence="4">
    <location>
        <begin position="354"/>
        <end position="454"/>
    </location>
</feature>
<evidence type="ECO:0000313" key="6">
    <source>
        <dbReference type="Proteomes" id="UP000239899"/>
    </source>
</evidence>
<dbReference type="InterPro" id="IPR051941">
    <property type="entry name" value="BG_Antigen-Binding_Lectin"/>
</dbReference>
<keyword evidence="5" id="KW-0482">Metalloprotease</keyword>
<feature type="region of interest" description="Disordered" evidence="2">
    <location>
        <begin position="964"/>
        <end position="992"/>
    </location>
</feature>
<feature type="compositionally biased region" description="Low complexity" evidence="2">
    <location>
        <begin position="800"/>
        <end position="812"/>
    </location>
</feature>
<dbReference type="Gene3D" id="2.60.120.260">
    <property type="entry name" value="Galactose-binding domain-like"/>
    <property type="match status" value="2"/>
</dbReference>
<keyword evidence="5" id="KW-0378">Hydrolase</keyword>
<name>A0A2P6TJ32_CHLSO</name>
<feature type="compositionally biased region" description="Polar residues" evidence="2">
    <location>
        <begin position="220"/>
        <end position="230"/>
    </location>
</feature>
<feature type="region of interest" description="Disordered" evidence="2">
    <location>
        <begin position="602"/>
        <end position="656"/>
    </location>
</feature>
<evidence type="ECO:0000256" key="1">
    <source>
        <dbReference type="ARBA" id="ARBA00008721"/>
    </source>
</evidence>
<dbReference type="GO" id="GO:0008237">
    <property type="term" value="F:metallopeptidase activity"/>
    <property type="evidence" value="ECO:0007669"/>
    <property type="project" value="UniProtKB-KW"/>
</dbReference>
<feature type="compositionally biased region" description="Low complexity" evidence="2">
    <location>
        <begin position="758"/>
        <end position="768"/>
    </location>
</feature>
<keyword evidence="5" id="KW-0645">Protease</keyword>
<dbReference type="PANTHER" id="PTHR45713:SF6">
    <property type="entry name" value="F5_8 TYPE C DOMAIN-CONTAINING PROTEIN"/>
    <property type="match status" value="1"/>
</dbReference>
<feature type="region of interest" description="Disordered" evidence="2">
    <location>
        <begin position="793"/>
        <end position="812"/>
    </location>
</feature>
<dbReference type="InterPro" id="IPR024079">
    <property type="entry name" value="MetalloPept_cat_dom_sf"/>
</dbReference>
<dbReference type="GO" id="GO:0006508">
    <property type="term" value="P:proteolysis"/>
    <property type="evidence" value="ECO:0007669"/>
    <property type="project" value="UniProtKB-KW"/>
</dbReference>
<feature type="compositionally biased region" description="Low complexity" evidence="2">
    <location>
        <begin position="615"/>
        <end position="656"/>
    </location>
</feature>
<organism evidence="5 6">
    <name type="scientific">Chlorella sorokiniana</name>
    <name type="common">Freshwater green alga</name>
    <dbReference type="NCBI Taxonomy" id="3076"/>
    <lineage>
        <taxon>Eukaryota</taxon>
        <taxon>Viridiplantae</taxon>
        <taxon>Chlorophyta</taxon>
        <taxon>core chlorophytes</taxon>
        <taxon>Trebouxiophyceae</taxon>
        <taxon>Chlorellales</taxon>
        <taxon>Chlorellaceae</taxon>
        <taxon>Chlorella clade</taxon>
        <taxon>Chlorella</taxon>
    </lineage>
</organism>
<gene>
    <name evidence="5" type="ORF">C2E21_6999</name>
</gene>
<dbReference type="SUPFAM" id="SSF55486">
    <property type="entry name" value="Metalloproteases ('zincins'), catalytic domain"/>
    <property type="match status" value="1"/>
</dbReference>
<accession>A0A2P6TJ32</accession>
<feature type="region of interest" description="Disordered" evidence="2">
    <location>
        <begin position="1"/>
        <end position="30"/>
    </location>
</feature>
<feature type="region of interest" description="Disordered" evidence="2">
    <location>
        <begin position="76"/>
        <end position="111"/>
    </location>
</feature>
<dbReference type="PANTHER" id="PTHR45713">
    <property type="entry name" value="FTP DOMAIN-CONTAINING PROTEIN"/>
    <property type="match status" value="1"/>
</dbReference>
<feature type="region of interest" description="Disordered" evidence="2">
    <location>
        <begin position="220"/>
        <end position="250"/>
    </location>
</feature>
<dbReference type="EMBL" id="LHPG02000014">
    <property type="protein sequence ID" value="PRW39243.1"/>
    <property type="molecule type" value="Genomic_DNA"/>
</dbReference>
<dbReference type="Proteomes" id="UP000239899">
    <property type="component" value="Unassembled WGS sequence"/>
</dbReference>